<gene>
    <name evidence="3" type="ORF">UFOVP691_52</name>
</gene>
<protein>
    <submittedName>
        <fullName evidence="3">COG4626 Phage terminase-like protein, large subunit</fullName>
    </submittedName>
</protein>
<proteinExistence type="predicted"/>
<organism evidence="3">
    <name type="scientific">uncultured Caudovirales phage</name>
    <dbReference type="NCBI Taxonomy" id="2100421"/>
    <lineage>
        <taxon>Viruses</taxon>
        <taxon>Duplodnaviria</taxon>
        <taxon>Heunggongvirae</taxon>
        <taxon>Uroviricota</taxon>
        <taxon>Caudoviricetes</taxon>
        <taxon>Peduoviridae</taxon>
        <taxon>Maltschvirus</taxon>
        <taxon>Maltschvirus maltsch</taxon>
    </lineage>
</organism>
<name>A0A6J5NGN7_9CAUD</name>
<reference evidence="3" key="1">
    <citation type="submission" date="2020-04" db="EMBL/GenBank/DDBJ databases">
        <authorList>
            <person name="Chiriac C."/>
            <person name="Salcher M."/>
            <person name="Ghai R."/>
            <person name="Kavagutti S V."/>
        </authorList>
    </citation>
    <scope>NUCLEOTIDE SEQUENCE</scope>
</reference>
<dbReference type="Gene3D" id="3.40.50.300">
    <property type="entry name" value="P-loop containing nucleotide triphosphate hydrolases"/>
    <property type="match status" value="1"/>
</dbReference>
<dbReference type="PANTHER" id="PTHR41287">
    <property type="match status" value="1"/>
</dbReference>
<dbReference type="InterPro" id="IPR027417">
    <property type="entry name" value="P-loop_NTPase"/>
</dbReference>
<evidence type="ECO:0000259" key="2">
    <source>
        <dbReference type="Pfam" id="PF20441"/>
    </source>
</evidence>
<feature type="domain" description="Terminase large subunit-like endonuclease" evidence="2">
    <location>
        <begin position="239"/>
        <end position="359"/>
    </location>
</feature>
<dbReference type="Gene3D" id="3.30.420.240">
    <property type="match status" value="1"/>
</dbReference>
<feature type="domain" description="Terminase large subunit-like ATPase" evidence="1">
    <location>
        <begin position="63"/>
        <end position="233"/>
    </location>
</feature>
<accession>A0A6J5NGN7</accession>
<dbReference type="PANTHER" id="PTHR41287:SF1">
    <property type="entry name" value="PROTEIN YMFN"/>
    <property type="match status" value="1"/>
</dbReference>
<feature type="domain" description="Terminase large subunit-like endonuclease" evidence="2">
    <location>
        <begin position="369"/>
        <end position="486"/>
    </location>
</feature>
<evidence type="ECO:0000259" key="1">
    <source>
        <dbReference type="Pfam" id="PF03354"/>
    </source>
</evidence>
<dbReference type="Pfam" id="PF20441">
    <property type="entry name" value="TerL_nuclease"/>
    <property type="match status" value="2"/>
</dbReference>
<dbReference type="InterPro" id="IPR046461">
    <property type="entry name" value="TerL_ATPase"/>
</dbReference>
<dbReference type="Pfam" id="PF03354">
    <property type="entry name" value="TerL_ATPase"/>
    <property type="match status" value="1"/>
</dbReference>
<dbReference type="GO" id="GO:0004519">
    <property type="term" value="F:endonuclease activity"/>
    <property type="evidence" value="ECO:0007669"/>
    <property type="project" value="InterPro"/>
</dbReference>
<evidence type="ECO:0000313" key="3">
    <source>
        <dbReference type="EMBL" id="CAB4157882.1"/>
    </source>
</evidence>
<dbReference type="InterPro" id="IPR005021">
    <property type="entry name" value="Terminase_largesu-like"/>
</dbReference>
<dbReference type="InterPro" id="IPR046462">
    <property type="entry name" value="TerL_nuclease"/>
</dbReference>
<dbReference type="EMBL" id="LR796663">
    <property type="protein sequence ID" value="CAB4157882.1"/>
    <property type="molecule type" value="Genomic_DNA"/>
</dbReference>
<sequence>MSSANSTGALPKSVQPLNKWKPAFYTPRKYLQTDGDELIAFAEAHFQVLKGFKAGAPLEFTNWQKWLLKSLLERNDETGRLRYRRAMIGLPRKNGKSLMMSALGVFTMISGEAGSEIYAIANDRQQARIIFGEAKQQIQNSQLLNAEAKIYRDAIEMPRFGSVFRVLSSEVKGLAGLNPSVSLIDEVWGQSNSDLLDQMQLGSGNRIEPISISITTAGFDLDSPAGKMYQYGKQVAAGEVDDDTFGFWWWEAPEDCDLNDRKAWMIANPNLAEGLLDPEDLAAAVKQSAESSVRRWRLNNWTRSQESWLPSGAWEQCVSHTHQLDPDLPVWVGIDMALKRDTIAVCIAQPQEDRVVVRAKIWNPEIDGIDIAGVEAHLRELHNNYEVREFVYDPAFFERSAEYLSDEGMNLVTFPQSASRMIPACGNAYEMIVAKKVAHDGAPTFTDQVLSAAQRMSDKGWTLSKGKSKRKIDACIAMVMALDRATSKPETPEAEPAVLDIWNET</sequence>